<dbReference type="Pfam" id="PF05128">
    <property type="entry name" value="DUF697"/>
    <property type="match status" value="1"/>
</dbReference>
<feature type="region of interest" description="Disordered" evidence="5">
    <location>
        <begin position="15"/>
        <end position="36"/>
    </location>
</feature>
<keyword evidence="3" id="KW-1133">Transmembrane helix</keyword>
<comment type="subcellular location">
    <subcellularLocation>
        <location evidence="1">Membrane</location>
        <topology evidence="1">Multi-pass membrane protein</topology>
    </subcellularLocation>
</comment>
<evidence type="ECO:0000256" key="5">
    <source>
        <dbReference type="SAM" id="MobiDB-lite"/>
    </source>
</evidence>
<evidence type="ECO:0000256" key="3">
    <source>
        <dbReference type="ARBA" id="ARBA00022989"/>
    </source>
</evidence>
<name>A0AB38A2L7_9LACT</name>
<keyword evidence="7" id="KW-1185">Reference proteome</keyword>
<dbReference type="GO" id="GO:0016020">
    <property type="term" value="C:membrane"/>
    <property type="evidence" value="ECO:0007669"/>
    <property type="project" value="UniProtKB-SubCell"/>
</dbReference>
<protein>
    <submittedName>
        <fullName evidence="6">Uncharacterized conserved protein, DUF697 family</fullName>
    </submittedName>
</protein>
<keyword evidence="2" id="KW-0812">Transmembrane</keyword>
<dbReference type="AlphaFoldDB" id="A0AB38A2L7"/>
<dbReference type="EMBL" id="FNQH01000006">
    <property type="protein sequence ID" value="SEA80312.1"/>
    <property type="molecule type" value="Genomic_DNA"/>
</dbReference>
<comment type="caution">
    <text evidence="6">The sequence shown here is derived from an EMBL/GenBank/DDBJ whole genome shotgun (WGS) entry which is preliminary data.</text>
</comment>
<organism evidence="6 7">
    <name type="scientific">Trichococcus collinsii</name>
    <dbReference type="NCBI Taxonomy" id="157076"/>
    <lineage>
        <taxon>Bacteria</taxon>
        <taxon>Bacillati</taxon>
        <taxon>Bacillota</taxon>
        <taxon>Bacilli</taxon>
        <taxon>Lactobacillales</taxon>
        <taxon>Carnobacteriaceae</taxon>
        <taxon>Trichococcus</taxon>
    </lineage>
</organism>
<evidence type="ECO:0000313" key="6">
    <source>
        <dbReference type="EMBL" id="SEA80312.1"/>
    </source>
</evidence>
<evidence type="ECO:0000256" key="1">
    <source>
        <dbReference type="ARBA" id="ARBA00004141"/>
    </source>
</evidence>
<keyword evidence="4" id="KW-0472">Membrane</keyword>
<evidence type="ECO:0000256" key="2">
    <source>
        <dbReference type="ARBA" id="ARBA00022692"/>
    </source>
</evidence>
<dbReference type="InterPro" id="IPR021147">
    <property type="entry name" value="DUF697"/>
</dbReference>
<gene>
    <name evidence="6" type="ORF">SAMN04488525_10659</name>
</gene>
<sequence>MKKLFRKKTFTGETGNLEKEELPKVPEVQVETELPASDLKQEEKEFESFFSEVLKKLPQKTSTRVLNAYDKSKEQAEKILDKSKNQFDGIFDEFLEGVDEEQRKKCHKTVHAASLTAAIIGCSPIPFSDAFLLVPVQLTMMSRLHKLFGQSWSESLGKSLSRELIVVGLGRGAVGNILKLVPAVGTVAGAAINGVVASTITESLGWVTVKMLNDGEDIFDQAMSFKGQFNTLFKTLQNSSKPSNKK</sequence>
<reference evidence="6 7" key="1">
    <citation type="submission" date="2016-10" db="EMBL/GenBank/DDBJ databases">
        <authorList>
            <person name="Varghese N."/>
            <person name="Submissions S."/>
        </authorList>
    </citation>
    <scope>NUCLEOTIDE SEQUENCE [LARGE SCALE GENOMIC DNA]</scope>
    <source>
        <strain evidence="6 7">DSM 14526</strain>
    </source>
</reference>
<dbReference type="Proteomes" id="UP000199042">
    <property type="component" value="Unassembled WGS sequence"/>
</dbReference>
<proteinExistence type="predicted"/>
<accession>A0AB38A2L7</accession>
<dbReference type="RefSeq" id="WP_086986421.1">
    <property type="nucleotide sequence ID" value="NZ_FJNA01000002.1"/>
</dbReference>
<evidence type="ECO:0000256" key="4">
    <source>
        <dbReference type="ARBA" id="ARBA00023136"/>
    </source>
</evidence>
<evidence type="ECO:0000313" key="7">
    <source>
        <dbReference type="Proteomes" id="UP000199042"/>
    </source>
</evidence>